<dbReference type="InterPro" id="IPR036412">
    <property type="entry name" value="HAD-like_sf"/>
</dbReference>
<dbReference type="Gene3D" id="3.40.50.1000">
    <property type="entry name" value="HAD superfamily/HAD-like"/>
    <property type="match status" value="1"/>
</dbReference>
<keyword evidence="5" id="KW-0479">Metal-binding</keyword>
<dbReference type="Proteomes" id="UP000005019">
    <property type="component" value="Unassembled WGS sequence"/>
</dbReference>
<comment type="caution">
    <text evidence="11">The sequence shown here is derived from an EMBL/GenBank/DDBJ whole genome shotgun (WGS) entry which is preliminary data.</text>
</comment>
<evidence type="ECO:0000313" key="12">
    <source>
        <dbReference type="Proteomes" id="UP000005019"/>
    </source>
</evidence>
<dbReference type="AlphaFoldDB" id="F5REY0"/>
<dbReference type="InterPro" id="IPR006384">
    <property type="entry name" value="HAD_hydro_PyrdxlP_Pase-like"/>
</dbReference>
<gene>
    <name evidence="11" type="ORF">METUNv1_02855</name>
</gene>
<dbReference type="SUPFAM" id="SSF56784">
    <property type="entry name" value="HAD-like"/>
    <property type="match status" value="1"/>
</dbReference>
<keyword evidence="4" id="KW-0028">Amino-acid biosynthesis</keyword>
<comment type="cofactor">
    <cofactor evidence="1">
        <name>Mg(2+)</name>
        <dbReference type="ChEBI" id="CHEBI:18420"/>
    </cofactor>
</comment>
<dbReference type="NCBIfam" id="TIGR01488">
    <property type="entry name" value="HAD-SF-IB"/>
    <property type="match status" value="1"/>
</dbReference>
<evidence type="ECO:0000256" key="9">
    <source>
        <dbReference type="ARBA" id="ARBA00048138"/>
    </source>
</evidence>
<dbReference type="OrthoDB" id="9804940at2"/>
<protein>
    <recommendedName>
        <fullName evidence="3">phosphoserine phosphatase</fullName>
        <ecNumber evidence="3">3.1.3.3</ecNumber>
    </recommendedName>
</protein>
<comment type="catalytic activity">
    <reaction evidence="10">
        <text>O-phospho-D-serine + H2O = D-serine + phosphate</text>
        <dbReference type="Rhea" id="RHEA:24873"/>
        <dbReference type="ChEBI" id="CHEBI:15377"/>
        <dbReference type="ChEBI" id="CHEBI:35247"/>
        <dbReference type="ChEBI" id="CHEBI:43474"/>
        <dbReference type="ChEBI" id="CHEBI:58680"/>
        <dbReference type="EC" id="3.1.3.3"/>
    </reaction>
</comment>
<dbReference type="Gene3D" id="3.90.1470.20">
    <property type="match status" value="1"/>
</dbReference>
<keyword evidence="8" id="KW-0718">Serine biosynthesis</keyword>
<organism evidence="11 12">
    <name type="scientific">Methyloversatilis universalis (strain ATCC BAA-1314 / DSM 25237 / JCM 13912 / CCUG 52030 / FAM5)</name>
    <dbReference type="NCBI Taxonomy" id="1000565"/>
    <lineage>
        <taxon>Bacteria</taxon>
        <taxon>Pseudomonadati</taxon>
        <taxon>Pseudomonadota</taxon>
        <taxon>Betaproteobacteria</taxon>
        <taxon>Nitrosomonadales</taxon>
        <taxon>Sterolibacteriaceae</taxon>
        <taxon>Methyloversatilis</taxon>
    </lineage>
</organism>
<evidence type="ECO:0000256" key="8">
    <source>
        <dbReference type="ARBA" id="ARBA00023299"/>
    </source>
</evidence>
<evidence type="ECO:0000256" key="4">
    <source>
        <dbReference type="ARBA" id="ARBA00022605"/>
    </source>
</evidence>
<evidence type="ECO:0000256" key="1">
    <source>
        <dbReference type="ARBA" id="ARBA00001946"/>
    </source>
</evidence>
<dbReference type="GO" id="GO:0036424">
    <property type="term" value="F:L-phosphoserine phosphatase activity"/>
    <property type="evidence" value="ECO:0007669"/>
    <property type="project" value="TreeGrafter"/>
</dbReference>
<keyword evidence="12" id="KW-1185">Reference proteome</keyword>
<evidence type="ECO:0000256" key="3">
    <source>
        <dbReference type="ARBA" id="ARBA00012640"/>
    </source>
</evidence>
<reference evidence="11 12" key="1">
    <citation type="journal article" date="2011" name="J. Bacteriol.">
        <title>Genome sequence of Methyloversatilis universalis FAM5T, a methylotrophic representative of the order Rhodocyclales.</title>
        <authorList>
            <person name="Kittichotirat W."/>
            <person name="Good N.M."/>
            <person name="Hall R."/>
            <person name="Bringel F."/>
            <person name="Lajus A."/>
            <person name="Medigue C."/>
            <person name="Smalley N.E."/>
            <person name="Beck D."/>
            <person name="Bumgarner R."/>
            <person name="Vuilleumier S."/>
            <person name="Kalyuzhnaya M.G."/>
        </authorList>
    </citation>
    <scope>NUCLEOTIDE SEQUENCE [LARGE SCALE GENOMIC DNA]</scope>
    <source>
        <strain evidence="12">ATCC BAA-1314 / JCM 13912 / FAM5</strain>
    </source>
</reference>
<evidence type="ECO:0000313" key="11">
    <source>
        <dbReference type="EMBL" id="EGK71461.1"/>
    </source>
</evidence>
<dbReference type="InterPro" id="IPR023214">
    <property type="entry name" value="HAD_sf"/>
</dbReference>
<dbReference type="PANTHER" id="PTHR43344">
    <property type="entry name" value="PHOSPHOSERINE PHOSPHATASE"/>
    <property type="match status" value="1"/>
</dbReference>
<keyword evidence="7" id="KW-0460">Magnesium</keyword>
<comment type="catalytic activity">
    <reaction evidence="9">
        <text>O-phospho-L-serine + H2O = L-serine + phosphate</text>
        <dbReference type="Rhea" id="RHEA:21208"/>
        <dbReference type="ChEBI" id="CHEBI:15377"/>
        <dbReference type="ChEBI" id="CHEBI:33384"/>
        <dbReference type="ChEBI" id="CHEBI:43474"/>
        <dbReference type="ChEBI" id="CHEBI:57524"/>
        <dbReference type="EC" id="3.1.3.3"/>
    </reaction>
</comment>
<sequence>MNDACNRALYAPLRQAFATPSIAWAVQCDFDGTICLTDVADSLLQRFGRPGWEALEEDWEAGRIGSRACMQGQVALLDMSQDELDAHLDRLSIDPGFPAFVAAAERLGVPLQVVSDGLDYAIHRILAAHGLDHLPVLANRLLRTGERSWALECPHGSDACVRASGNCKCARLADVKPVRARQVLFVGDGSSDFCVSGRADHVLAKARLIDHCRERGYPHTPFAQFDEACAMLQQLALPEGACA</sequence>
<proteinExistence type="predicted"/>
<dbReference type="EMBL" id="AFHG01000052">
    <property type="protein sequence ID" value="EGK71461.1"/>
    <property type="molecule type" value="Genomic_DNA"/>
</dbReference>
<dbReference type="NCBIfam" id="TIGR01489">
    <property type="entry name" value="DKMTPPase-SF"/>
    <property type="match status" value="1"/>
</dbReference>
<dbReference type="GO" id="GO:0000287">
    <property type="term" value="F:magnesium ion binding"/>
    <property type="evidence" value="ECO:0007669"/>
    <property type="project" value="TreeGrafter"/>
</dbReference>
<keyword evidence="6" id="KW-0378">Hydrolase</keyword>
<dbReference type="RefSeq" id="WP_008062854.1">
    <property type="nucleotide sequence ID" value="NZ_AFHG01000052.1"/>
</dbReference>
<dbReference type="STRING" id="1000565.METUNv1_02855"/>
<dbReference type="eggNOG" id="COG4359">
    <property type="taxonomic scope" value="Bacteria"/>
</dbReference>
<evidence type="ECO:0000256" key="5">
    <source>
        <dbReference type="ARBA" id="ARBA00022723"/>
    </source>
</evidence>
<evidence type="ECO:0000256" key="6">
    <source>
        <dbReference type="ARBA" id="ARBA00022801"/>
    </source>
</evidence>
<dbReference type="GO" id="GO:0006564">
    <property type="term" value="P:L-serine biosynthetic process"/>
    <property type="evidence" value="ECO:0007669"/>
    <property type="project" value="UniProtKB-KW"/>
</dbReference>
<dbReference type="InterPro" id="IPR050582">
    <property type="entry name" value="HAD-like_SerB"/>
</dbReference>
<accession>F5REY0</accession>
<evidence type="ECO:0000256" key="7">
    <source>
        <dbReference type="ARBA" id="ARBA00022842"/>
    </source>
</evidence>
<comment type="pathway">
    <text evidence="2">Amino-acid biosynthesis; L-serine biosynthesis; L-serine from 3-phospho-D-glycerate: step 3/3.</text>
</comment>
<dbReference type="GO" id="GO:0005737">
    <property type="term" value="C:cytoplasm"/>
    <property type="evidence" value="ECO:0007669"/>
    <property type="project" value="TreeGrafter"/>
</dbReference>
<dbReference type="PANTHER" id="PTHR43344:SF2">
    <property type="entry name" value="PHOSPHOSERINE PHOSPHATASE"/>
    <property type="match status" value="1"/>
</dbReference>
<evidence type="ECO:0000256" key="2">
    <source>
        <dbReference type="ARBA" id="ARBA00005135"/>
    </source>
</evidence>
<evidence type="ECO:0000256" key="10">
    <source>
        <dbReference type="ARBA" id="ARBA00048523"/>
    </source>
</evidence>
<dbReference type="EC" id="3.1.3.3" evidence="3"/>
<dbReference type="Pfam" id="PF12710">
    <property type="entry name" value="HAD"/>
    <property type="match status" value="1"/>
</dbReference>
<name>F5REY0_METUF</name>